<evidence type="ECO:0000313" key="2">
    <source>
        <dbReference type="Proteomes" id="UP000253940"/>
    </source>
</evidence>
<protein>
    <submittedName>
        <fullName evidence="1">Uncharacterized protein</fullName>
    </submittedName>
</protein>
<organism evidence="1 2">
    <name type="scientific">Aquirhabdus parva</name>
    <dbReference type="NCBI Taxonomy" id="2283318"/>
    <lineage>
        <taxon>Bacteria</taxon>
        <taxon>Pseudomonadati</taxon>
        <taxon>Pseudomonadota</taxon>
        <taxon>Gammaproteobacteria</taxon>
        <taxon>Moraxellales</taxon>
        <taxon>Moraxellaceae</taxon>
        <taxon>Aquirhabdus</taxon>
    </lineage>
</organism>
<keyword evidence="2" id="KW-1185">Reference proteome</keyword>
<name>A0A345P6Z2_9GAMM</name>
<dbReference type="OrthoDB" id="6707922at2"/>
<gene>
    <name evidence="1" type="ORF">HYN46_09500</name>
</gene>
<sequence>MMSDRMNVSQLIARVGETDQLFLTQPTPTLAIERAYLRLELVKLSNSKNEQLHFLSEAAVILELAGAEIEDQETSVLLSAQLAAVYLQFHIVTHEARYLVVAGQILRPHSNAEYPPIFMQLARLDAALNKPALTKHWLTRWLQVLKRMESKPVFEGLEQYPEFAEVRHELWFEQISRDADASIAQSIPNPITAVHS</sequence>
<evidence type="ECO:0000313" key="1">
    <source>
        <dbReference type="EMBL" id="AXI03051.1"/>
    </source>
</evidence>
<dbReference type="EMBL" id="CP031222">
    <property type="protein sequence ID" value="AXI03051.1"/>
    <property type="molecule type" value="Genomic_DNA"/>
</dbReference>
<accession>A0A345P6Z2</accession>
<dbReference type="AlphaFoldDB" id="A0A345P6Z2"/>
<dbReference type="KEGG" id="mbah:HYN46_09500"/>
<reference evidence="1 2" key="1">
    <citation type="submission" date="2018-07" db="EMBL/GenBank/DDBJ databases">
        <title>Genome sequencing of Moraxellaceae gen. HYN0046.</title>
        <authorList>
            <person name="Kim M."/>
            <person name="Yi H."/>
        </authorList>
    </citation>
    <scope>NUCLEOTIDE SEQUENCE [LARGE SCALE GENOMIC DNA]</scope>
    <source>
        <strain evidence="1 2">HYN0046</strain>
    </source>
</reference>
<dbReference type="Proteomes" id="UP000253940">
    <property type="component" value="Chromosome"/>
</dbReference>
<dbReference type="RefSeq" id="WP_114899161.1">
    <property type="nucleotide sequence ID" value="NZ_CP031222.1"/>
</dbReference>
<proteinExistence type="predicted"/>